<evidence type="ECO:0000256" key="2">
    <source>
        <dbReference type="RuleBase" id="RU363116"/>
    </source>
</evidence>
<protein>
    <recommendedName>
        <fullName evidence="2">Phospholipid scramblase</fullName>
    </recommendedName>
</protein>
<dbReference type="GO" id="GO:0017128">
    <property type="term" value="F:phospholipid scramblase activity"/>
    <property type="evidence" value="ECO:0007669"/>
    <property type="project" value="InterPro"/>
</dbReference>
<comment type="similarity">
    <text evidence="1 2">Belongs to the phospholipid scramblase family.</text>
</comment>
<dbReference type="OrthoDB" id="191150at2759"/>
<dbReference type="InterPro" id="IPR025659">
    <property type="entry name" value="Tubby-like_C"/>
</dbReference>
<dbReference type="PANTHER" id="PTHR23248">
    <property type="entry name" value="PHOSPHOLIPID SCRAMBLASE-RELATED"/>
    <property type="match status" value="1"/>
</dbReference>
<keyword evidence="4" id="KW-1185">Reference proteome</keyword>
<gene>
    <name evidence="3" type="ORF">CMV_021782</name>
</gene>
<sequence>MNWTKGWRCLASTNKTVGRSESLYHTTNQNQNGAFTPEKVQVLQYLQSQSGTFPARSLSQDNLWGTAVGFQERLVLARNLVWRFKLPGGLEGNASWLTQRKIAVSRKYGHSVENDNHLDRDFLVQLWVADRKMKNSRGKRRQKLVKYGKFPGTAYERQHQYGRWYSGAPLAEQEFLGKGKPVLNQPPLSQSDSAFLEPESPEEAQVALLLARSNLLITRDIEWANLMLGFEQENRYAIVDVCFPQAPVGFIREQSNLLARQFLRTRRPFVAYITDGMGNELFKVRRPFWWITSSIYAEIDGKEIGVVHRRWHLWRRIYDLYLGNKQFAVVENPGFWNWTFTLKDIDGKVLAEIDRDWRGFGFEIFTDAGQYVIRFGSSDPGSKTGPATMIQELEVARPLTLSERAVAVALAISLDNDYFSRHGGWALPFVAVGE</sequence>
<reference evidence="3" key="1">
    <citation type="submission" date="2020-03" db="EMBL/GenBank/DDBJ databases">
        <title>Castanea mollissima Vanexum genome sequencing.</title>
        <authorList>
            <person name="Staton M."/>
        </authorList>
    </citation>
    <scope>NUCLEOTIDE SEQUENCE</scope>
    <source>
        <tissue evidence="3">Leaf</tissue>
    </source>
</reference>
<name>A0A8J4QJH9_9ROSI</name>
<dbReference type="Pfam" id="PF03803">
    <property type="entry name" value="Scramblase"/>
    <property type="match status" value="1"/>
</dbReference>
<dbReference type="PANTHER" id="PTHR23248:SF9">
    <property type="entry name" value="PHOSPHOLIPID SCRAMBLASE"/>
    <property type="match status" value="1"/>
</dbReference>
<evidence type="ECO:0000313" key="4">
    <source>
        <dbReference type="Proteomes" id="UP000737018"/>
    </source>
</evidence>
<dbReference type="GO" id="GO:0005886">
    <property type="term" value="C:plasma membrane"/>
    <property type="evidence" value="ECO:0007669"/>
    <property type="project" value="TreeGrafter"/>
</dbReference>
<organism evidence="3 4">
    <name type="scientific">Castanea mollissima</name>
    <name type="common">Chinese chestnut</name>
    <dbReference type="NCBI Taxonomy" id="60419"/>
    <lineage>
        <taxon>Eukaryota</taxon>
        <taxon>Viridiplantae</taxon>
        <taxon>Streptophyta</taxon>
        <taxon>Embryophyta</taxon>
        <taxon>Tracheophyta</taxon>
        <taxon>Spermatophyta</taxon>
        <taxon>Magnoliopsida</taxon>
        <taxon>eudicotyledons</taxon>
        <taxon>Gunneridae</taxon>
        <taxon>Pentapetalae</taxon>
        <taxon>rosids</taxon>
        <taxon>fabids</taxon>
        <taxon>Fagales</taxon>
        <taxon>Fagaceae</taxon>
        <taxon>Castanea</taxon>
    </lineage>
</organism>
<evidence type="ECO:0000313" key="3">
    <source>
        <dbReference type="EMBL" id="KAF3952686.1"/>
    </source>
</evidence>
<dbReference type="InterPro" id="IPR005552">
    <property type="entry name" value="Scramblase"/>
</dbReference>
<dbReference type="Proteomes" id="UP000737018">
    <property type="component" value="Unassembled WGS sequence"/>
</dbReference>
<comment type="caution">
    <text evidence="3">The sequence shown here is derived from an EMBL/GenBank/DDBJ whole genome shotgun (WGS) entry which is preliminary data.</text>
</comment>
<dbReference type="SUPFAM" id="SSF54518">
    <property type="entry name" value="Tubby C-terminal domain-like"/>
    <property type="match status" value="1"/>
</dbReference>
<dbReference type="EMBL" id="JRKL02004395">
    <property type="protein sequence ID" value="KAF3952686.1"/>
    <property type="molecule type" value="Genomic_DNA"/>
</dbReference>
<accession>A0A8J4QJH9</accession>
<dbReference type="AlphaFoldDB" id="A0A8J4QJH9"/>
<proteinExistence type="inferred from homology"/>
<evidence type="ECO:0000256" key="1">
    <source>
        <dbReference type="ARBA" id="ARBA00005350"/>
    </source>
</evidence>